<protein>
    <submittedName>
        <fullName evidence="5">LacI family transcriptional regulator</fullName>
    </submittedName>
</protein>
<dbReference type="AlphaFoldDB" id="A0A4Q9DJB2"/>
<dbReference type="SMART" id="SM00354">
    <property type="entry name" value="HTH_LACI"/>
    <property type="match status" value="1"/>
</dbReference>
<dbReference type="CDD" id="cd06267">
    <property type="entry name" value="PBP1_LacI_sugar_binding-like"/>
    <property type="match status" value="1"/>
</dbReference>
<feature type="domain" description="HTH lacI-type" evidence="4">
    <location>
        <begin position="3"/>
        <end position="57"/>
    </location>
</feature>
<dbReference type="Pfam" id="PF00532">
    <property type="entry name" value="Peripla_BP_1"/>
    <property type="match status" value="1"/>
</dbReference>
<dbReference type="InterPro" id="IPR010982">
    <property type="entry name" value="Lambda_DNA-bd_dom_sf"/>
</dbReference>
<dbReference type="InterPro" id="IPR000843">
    <property type="entry name" value="HTH_LacI"/>
</dbReference>
<keyword evidence="3" id="KW-0804">Transcription</keyword>
<organism evidence="5 6">
    <name type="scientific">Paenibacillus thalictri</name>
    <dbReference type="NCBI Taxonomy" id="2527873"/>
    <lineage>
        <taxon>Bacteria</taxon>
        <taxon>Bacillati</taxon>
        <taxon>Bacillota</taxon>
        <taxon>Bacilli</taxon>
        <taxon>Bacillales</taxon>
        <taxon>Paenibacillaceae</taxon>
        <taxon>Paenibacillus</taxon>
    </lineage>
</organism>
<evidence type="ECO:0000256" key="1">
    <source>
        <dbReference type="ARBA" id="ARBA00023015"/>
    </source>
</evidence>
<dbReference type="EMBL" id="SIRE01000026">
    <property type="protein sequence ID" value="TBL71440.1"/>
    <property type="molecule type" value="Genomic_DNA"/>
</dbReference>
<keyword evidence="6" id="KW-1185">Reference proteome</keyword>
<evidence type="ECO:0000256" key="3">
    <source>
        <dbReference type="ARBA" id="ARBA00023163"/>
    </source>
</evidence>
<dbReference type="GO" id="GO:0000976">
    <property type="term" value="F:transcription cis-regulatory region binding"/>
    <property type="evidence" value="ECO:0007669"/>
    <property type="project" value="TreeGrafter"/>
</dbReference>
<dbReference type="GO" id="GO:0003700">
    <property type="term" value="F:DNA-binding transcription factor activity"/>
    <property type="evidence" value="ECO:0007669"/>
    <property type="project" value="TreeGrafter"/>
</dbReference>
<dbReference type="PROSITE" id="PS50932">
    <property type="entry name" value="HTH_LACI_2"/>
    <property type="match status" value="1"/>
</dbReference>
<evidence type="ECO:0000256" key="2">
    <source>
        <dbReference type="ARBA" id="ARBA00023125"/>
    </source>
</evidence>
<dbReference type="Gene3D" id="1.10.260.40">
    <property type="entry name" value="lambda repressor-like DNA-binding domains"/>
    <property type="match status" value="1"/>
</dbReference>
<gene>
    <name evidence="5" type="ORF">EYB31_30610</name>
</gene>
<dbReference type="CDD" id="cd01392">
    <property type="entry name" value="HTH_LacI"/>
    <property type="match status" value="1"/>
</dbReference>
<dbReference type="Proteomes" id="UP000293142">
    <property type="component" value="Unassembled WGS sequence"/>
</dbReference>
<dbReference type="Gene3D" id="3.40.50.2300">
    <property type="match status" value="2"/>
</dbReference>
<comment type="caution">
    <text evidence="5">The sequence shown here is derived from an EMBL/GenBank/DDBJ whole genome shotgun (WGS) entry which is preliminary data.</text>
</comment>
<proteinExistence type="predicted"/>
<evidence type="ECO:0000313" key="5">
    <source>
        <dbReference type="EMBL" id="TBL71440.1"/>
    </source>
</evidence>
<dbReference type="RefSeq" id="WP_131017306.1">
    <property type="nucleotide sequence ID" value="NZ_SIRE01000026.1"/>
</dbReference>
<evidence type="ECO:0000313" key="6">
    <source>
        <dbReference type="Proteomes" id="UP000293142"/>
    </source>
</evidence>
<dbReference type="PANTHER" id="PTHR30146">
    <property type="entry name" value="LACI-RELATED TRANSCRIPTIONAL REPRESSOR"/>
    <property type="match status" value="1"/>
</dbReference>
<dbReference type="PROSITE" id="PS00356">
    <property type="entry name" value="HTH_LACI_1"/>
    <property type="match status" value="1"/>
</dbReference>
<dbReference type="PANTHER" id="PTHR30146:SF147">
    <property type="entry name" value="HTH-TYPE TRANSCRIPTIONAL REGULATOR DEGA"/>
    <property type="match status" value="1"/>
</dbReference>
<dbReference type="Pfam" id="PF00356">
    <property type="entry name" value="LacI"/>
    <property type="match status" value="1"/>
</dbReference>
<dbReference type="SUPFAM" id="SSF53822">
    <property type="entry name" value="Periplasmic binding protein-like I"/>
    <property type="match status" value="1"/>
</dbReference>
<accession>A0A4Q9DJB2</accession>
<keyword evidence="2" id="KW-0238">DNA-binding</keyword>
<evidence type="ECO:0000259" key="4">
    <source>
        <dbReference type="PROSITE" id="PS50932"/>
    </source>
</evidence>
<dbReference type="InterPro" id="IPR001761">
    <property type="entry name" value="Peripla_BP/Lac1_sug-bd_dom"/>
</dbReference>
<keyword evidence="1" id="KW-0805">Transcription regulation</keyword>
<dbReference type="SUPFAM" id="SSF47413">
    <property type="entry name" value="lambda repressor-like DNA-binding domains"/>
    <property type="match status" value="1"/>
</dbReference>
<dbReference type="InterPro" id="IPR028082">
    <property type="entry name" value="Peripla_BP_I"/>
</dbReference>
<dbReference type="OrthoDB" id="9796186at2"/>
<dbReference type="PRINTS" id="PR00036">
    <property type="entry name" value="HTHLACI"/>
</dbReference>
<name>A0A4Q9DJB2_9BACL</name>
<reference evidence="5 6" key="1">
    <citation type="submission" date="2019-02" db="EMBL/GenBank/DDBJ databases">
        <title>Paenibacillus sp. nov., isolated from surface-sterilized tissue of Thalictrum simplex L.</title>
        <authorList>
            <person name="Tuo L."/>
        </authorList>
    </citation>
    <scope>NUCLEOTIDE SEQUENCE [LARGE SCALE GENOMIC DNA]</scope>
    <source>
        <strain evidence="5 6">N2SHLJ1</strain>
    </source>
</reference>
<sequence length="336" mass="36678">MKPTIYDVAQAAGVSIATVSKVINGTGRISDKTRKHVLIIMDQLKYQPSMVASALTGKSTFTIGLTLPDLANPFFAEIARAVEDRCHEFGFNVFICSTDNDPDKEVKYFSLLTQKRVDGIIVATRIQNDQFLKKLIQQNVPIALITNEMPTLAVDTVMVDDFLGGYQAGSHLAELGHRRIAILKEDTDTKSNRERIHGCQQAMIAAGIEPDERLLSIGGFTVQSGKEAMTELLKLDNPPTAVFACNDLLAIGAIQAAREQGLQLPADLSVVGFDNTILATIIDPPLTTIGQPIQEIGRQAVELLVQEIKGEKTLKQRVVLLPELVIRSSSLAYQNV</sequence>